<evidence type="ECO:0000256" key="1">
    <source>
        <dbReference type="ARBA" id="ARBA00022612"/>
    </source>
</evidence>
<evidence type="ECO:0000313" key="4">
    <source>
        <dbReference type="EMBL" id="PZQ92341.1"/>
    </source>
</evidence>
<sequence length="593" mass="67531">MNTTSPITFDQLNPRQHGRILFAMGMSVSEISKHLDENRSTVESWKQRDGWEKADLFDDVTLGLKVRYMALTFMDGKSNANYKEMDFIGSQFERWARIERYREGGNQADLNPKLENRNDKPKKRKLKNQLTDDDLKLLEQAFEDFLFLYQQEWMQAIEESDIFILLKSRQIGATHIIALWALIDLLKTGKNKIFMSASKAQAYQFIEYIKAFVLEVCGIELTGDPIVINGPVKQATVYYLGTNALTAQGRHGDVIMDEFFWIRKFLQFKKVASAMASQKMYKEIYMSTPSSILHEAYKFWTGTDSGRKLPIEIDVSKAALKMPVKCADGKTRQIVTLSDAEDKGCDLFDRQKLLNQYGDDEFSNLYDCEFIDDSGSYFPLKIITPNMVDSWQVWKDFKPNETPHYQGEVWLGYDPSFTGDNAALAVIAPPRTPLEPYRILEVKQFKGLSAQEQALYIKKVCGRYNVMFIGIDNTGNGIAVAEHVAKFFPALTRLNYNPELKIRMGLRAKELFQKRRLHFDAGLTTVAKAFLSVKKALTSGGGNKTLITTRSAENGHGDMAWAIMNGLENAPIVDTIDPSQQGVQRSRIRVFKS</sequence>
<dbReference type="Gene3D" id="3.30.420.240">
    <property type="match status" value="1"/>
</dbReference>
<reference evidence="4 5" key="1">
    <citation type="submission" date="2017-11" db="EMBL/GenBank/DDBJ databases">
        <title>Infants hospitalized years apart are colonized by the same room-sourced microbial strains.</title>
        <authorList>
            <person name="Brooks B."/>
            <person name="Olm M.R."/>
            <person name="Firek B.A."/>
            <person name="Baker R."/>
            <person name="Thomas B.C."/>
            <person name="Morowitz M.J."/>
            <person name="Banfield J.F."/>
        </authorList>
    </citation>
    <scope>NUCLEOTIDE SEQUENCE [LARGE SCALE GENOMIC DNA]</scope>
    <source>
        <strain evidence="4">S2_003_000_R3_20</strain>
    </source>
</reference>
<accession>A0A2W5RPH3</accession>
<feature type="domain" description="Terminase large subunit gp17-like C-terminal" evidence="3">
    <location>
        <begin position="412"/>
        <end position="569"/>
    </location>
</feature>
<proteinExistence type="predicted"/>
<dbReference type="AlphaFoldDB" id="A0A2W5RPH3"/>
<evidence type="ECO:0000313" key="5">
    <source>
        <dbReference type="Proteomes" id="UP000249282"/>
    </source>
</evidence>
<protein>
    <submittedName>
        <fullName evidence="4">Terminase</fullName>
    </submittedName>
</protein>
<dbReference type="Proteomes" id="UP000249282">
    <property type="component" value="Unassembled WGS sequence"/>
</dbReference>
<dbReference type="Pfam" id="PF03237">
    <property type="entry name" value="Terminase_6N"/>
    <property type="match status" value="1"/>
</dbReference>
<keyword evidence="1" id="KW-1188">Viral release from host cell</keyword>
<evidence type="ECO:0000259" key="2">
    <source>
        <dbReference type="Pfam" id="PF06056"/>
    </source>
</evidence>
<dbReference type="InterPro" id="IPR035421">
    <property type="entry name" value="Terminase_6C"/>
</dbReference>
<dbReference type="Pfam" id="PF06056">
    <property type="entry name" value="Terminase_5"/>
    <property type="match status" value="1"/>
</dbReference>
<name>A0A2W5RPH3_ACIJO</name>
<dbReference type="Gene3D" id="3.40.50.300">
    <property type="entry name" value="P-loop containing nucleotide triphosphate hydrolases"/>
    <property type="match status" value="1"/>
</dbReference>
<gene>
    <name evidence="4" type="ORF">DI542_05640</name>
</gene>
<evidence type="ECO:0000259" key="3">
    <source>
        <dbReference type="Pfam" id="PF17289"/>
    </source>
</evidence>
<dbReference type="Pfam" id="PF17289">
    <property type="entry name" value="Terminase_6C"/>
    <property type="match status" value="1"/>
</dbReference>
<comment type="caution">
    <text evidence="4">The sequence shown here is derived from an EMBL/GenBank/DDBJ whole genome shotgun (WGS) entry which is preliminary data.</text>
</comment>
<dbReference type="InterPro" id="IPR027417">
    <property type="entry name" value="P-loop_NTPase"/>
</dbReference>
<dbReference type="EMBL" id="QFQJ01000020">
    <property type="protein sequence ID" value="PZQ92341.1"/>
    <property type="molecule type" value="Genomic_DNA"/>
</dbReference>
<organism evidence="4 5">
    <name type="scientific">Acinetobacter johnsonii</name>
    <dbReference type="NCBI Taxonomy" id="40214"/>
    <lineage>
        <taxon>Bacteria</taxon>
        <taxon>Pseudomonadati</taxon>
        <taxon>Pseudomonadota</taxon>
        <taxon>Gammaproteobacteria</taxon>
        <taxon>Moraxellales</taxon>
        <taxon>Moraxellaceae</taxon>
        <taxon>Acinetobacter</taxon>
    </lineage>
</organism>
<dbReference type="InterPro" id="IPR010332">
    <property type="entry name" value="ATPase_terminase-su_N"/>
</dbReference>
<feature type="domain" description="Terminase ATPase subunit N-terminal" evidence="2">
    <location>
        <begin position="14"/>
        <end position="69"/>
    </location>
</feature>